<dbReference type="EMBL" id="CP114040">
    <property type="protein sequence ID" value="WAS99304.1"/>
    <property type="molecule type" value="Genomic_DNA"/>
</dbReference>
<accession>A0ABY7HK42</accession>
<protein>
    <submittedName>
        <fullName evidence="3">MYXO-CTERM sorting domain-containing protein</fullName>
    </submittedName>
</protein>
<dbReference type="RefSeq" id="WP_269041665.1">
    <property type="nucleotide sequence ID" value="NZ_CP114040.1"/>
</dbReference>
<gene>
    <name evidence="3" type="ORF">O0S08_24515</name>
</gene>
<organism evidence="3 4">
    <name type="scientific">Nannocystis punicea</name>
    <dbReference type="NCBI Taxonomy" id="2995304"/>
    <lineage>
        <taxon>Bacteria</taxon>
        <taxon>Pseudomonadati</taxon>
        <taxon>Myxococcota</taxon>
        <taxon>Polyangia</taxon>
        <taxon>Nannocystales</taxon>
        <taxon>Nannocystaceae</taxon>
        <taxon>Nannocystis</taxon>
    </lineage>
</organism>
<feature type="compositionally biased region" description="Low complexity" evidence="1">
    <location>
        <begin position="306"/>
        <end position="324"/>
    </location>
</feature>
<feature type="signal peptide" evidence="2">
    <location>
        <begin position="1"/>
        <end position="20"/>
    </location>
</feature>
<evidence type="ECO:0000313" key="4">
    <source>
        <dbReference type="Proteomes" id="UP001164459"/>
    </source>
</evidence>
<sequence length="372" mass="39277">MPRLWLFLPLILLGVPTARAEVAVSAFSPLHERQLVGLDDFSFDSDWFPNDSPVQLRLIVHAGNSVMISMPGEAEYDWASETIRFTGAADAGQVGFDIGFQIDSKIRFDVLGVQWESDILGPYDYAVIAGETFTPYLLEGNPERPVTIDDETDPATVVSVPVTPDVLIAAGNLDIDAYVILHGSLAGQSIEVRAEEPAPQLAIVTEEGEAVSFLAGPGPAPDPLTADGVLVCDFATTPTIVLKPTLVMEIFGQDYEIADIEIPITLPAFDETIRFDPIALGFPRPPPEAVTTGSDSEGDSHGMSGGDEPTTTGDSTSSGSSGTGELEDSDSDSGGAGLGDDDGCSCRSDGTAPPLAALALLGLRRRRRSDRA</sequence>
<proteinExistence type="predicted"/>
<reference evidence="3" key="1">
    <citation type="submission" date="2022-11" db="EMBL/GenBank/DDBJ databases">
        <title>Minimal conservation of predation-associated metabolite biosynthetic gene clusters underscores biosynthetic potential of Myxococcota including descriptions for ten novel species: Archangium lansinium sp. nov., Myxococcus landrumus sp. nov., Nannocystis bai.</title>
        <authorList>
            <person name="Ahearne A."/>
            <person name="Stevens C."/>
            <person name="Dowd S."/>
        </authorList>
    </citation>
    <scope>NUCLEOTIDE SEQUENCE</scope>
    <source>
        <strain evidence="3">Fl3</strain>
    </source>
</reference>
<evidence type="ECO:0000256" key="1">
    <source>
        <dbReference type="SAM" id="MobiDB-lite"/>
    </source>
</evidence>
<feature type="region of interest" description="Disordered" evidence="1">
    <location>
        <begin position="279"/>
        <end position="352"/>
    </location>
</feature>
<dbReference type="Proteomes" id="UP001164459">
    <property type="component" value="Chromosome"/>
</dbReference>
<evidence type="ECO:0000313" key="3">
    <source>
        <dbReference type="EMBL" id="WAS99304.1"/>
    </source>
</evidence>
<keyword evidence="4" id="KW-1185">Reference proteome</keyword>
<evidence type="ECO:0000256" key="2">
    <source>
        <dbReference type="SAM" id="SignalP"/>
    </source>
</evidence>
<name>A0ABY7HK42_9BACT</name>
<dbReference type="InterPro" id="IPR024038">
    <property type="entry name" value="MYXO-CTERM"/>
</dbReference>
<keyword evidence="2" id="KW-0732">Signal</keyword>
<dbReference type="NCBIfam" id="TIGR03901">
    <property type="entry name" value="MYXO-CTERM"/>
    <property type="match status" value="1"/>
</dbReference>
<feature type="chain" id="PRO_5046329993" evidence="2">
    <location>
        <begin position="21"/>
        <end position="372"/>
    </location>
</feature>